<dbReference type="InterPro" id="IPR023213">
    <property type="entry name" value="CAT-like_dom_sf"/>
</dbReference>
<organism evidence="1 2">
    <name type="scientific">Alectoria fallacina</name>
    <dbReference type="NCBI Taxonomy" id="1903189"/>
    <lineage>
        <taxon>Eukaryota</taxon>
        <taxon>Fungi</taxon>
        <taxon>Dikarya</taxon>
        <taxon>Ascomycota</taxon>
        <taxon>Pezizomycotina</taxon>
        <taxon>Lecanoromycetes</taxon>
        <taxon>OSLEUM clade</taxon>
        <taxon>Lecanoromycetidae</taxon>
        <taxon>Lecanorales</taxon>
        <taxon>Lecanorineae</taxon>
        <taxon>Parmeliaceae</taxon>
        <taxon>Alectoria</taxon>
    </lineage>
</organism>
<protein>
    <recommendedName>
        <fullName evidence="3">Condensation domain-containing protein</fullName>
    </recommendedName>
</protein>
<dbReference type="Gene3D" id="3.30.559.10">
    <property type="entry name" value="Chloramphenicol acetyltransferase-like domain"/>
    <property type="match status" value="1"/>
</dbReference>
<name>A0A8H3IHE3_9LECA</name>
<sequence length="453" mass="49659">MPWSEVAPGKFQRAFGENEIFIKLLGDPGHPVGREHWAINSIASFALTGSLAKEDLPSLFLKAWKNLRFHHPSIAVQAVDDKSLVYTVPDSAALDQWTAETFHVVGNKTADDLIPDIKPDSYATLTYLPKSNEILGHTAHWRTDGVGVLLLIDAFFNLVTRPALPDPNTLAWGQETARLAPAVEDAANIPIAPTDAMKSLGQKSVETFYQAAGAVGIPYKGEATTLPSGTRSSRFVFSTSDTDHVISQCKARGFSVTSAVQASVAATNHALASVENKNKHYTSTVRFSIRPYLPKPYCTPAYASGLYTTGWIKAISASASWVDNAKAYNDEYRKGLNKEFIDSHREYALGLGNLIRSMPQPQDPPSDVDISSIGIAESLIERVKGTQDRGLEVQSVSVGVEILTRQCVCFVWTFRDRLNLNLVYNESFHDEKDTALFLQTLVGIMLKELAEGN</sequence>
<dbReference type="Gene3D" id="3.30.559.30">
    <property type="entry name" value="Nonribosomal peptide synthetase, condensation domain"/>
    <property type="match status" value="1"/>
</dbReference>
<dbReference type="AlphaFoldDB" id="A0A8H3IHE3"/>
<proteinExistence type="predicted"/>
<evidence type="ECO:0000313" key="1">
    <source>
        <dbReference type="EMBL" id="CAF9928117.1"/>
    </source>
</evidence>
<gene>
    <name evidence="1" type="ORF">ALECFALPRED_003958</name>
</gene>
<dbReference type="OrthoDB" id="2548233at2759"/>
<dbReference type="Proteomes" id="UP000664203">
    <property type="component" value="Unassembled WGS sequence"/>
</dbReference>
<dbReference type="EMBL" id="CAJPDR010000244">
    <property type="protein sequence ID" value="CAF9928117.1"/>
    <property type="molecule type" value="Genomic_DNA"/>
</dbReference>
<dbReference type="PANTHER" id="PTHR42034:SF1">
    <property type="entry name" value="CONDENSATION DOMAIN-CONTAINING PROTEIN"/>
    <property type="match status" value="1"/>
</dbReference>
<comment type="caution">
    <text evidence="1">The sequence shown here is derived from an EMBL/GenBank/DDBJ whole genome shotgun (WGS) entry which is preliminary data.</text>
</comment>
<keyword evidence="2" id="KW-1185">Reference proteome</keyword>
<evidence type="ECO:0008006" key="3">
    <source>
        <dbReference type="Google" id="ProtNLM"/>
    </source>
</evidence>
<evidence type="ECO:0000313" key="2">
    <source>
        <dbReference type="Proteomes" id="UP000664203"/>
    </source>
</evidence>
<dbReference type="PANTHER" id="PTHR42034">
    <property type="entry name" value="CHROMOSOME 7, WHOLE GENOME SHOTGUN SEQUENCE-RELATED"/>
    <property type="match status" value="1"/>
</dbReference>
<accession>A0A8H3IHE3</accession>
<dbReference type="SUPFAM" id="SSF52777">
    <property type="entry name" value="CoA-dependent acyltransferases"/>
    <property type="match status" value="1"/>
</dbReference>
<reference evidence="1" key="1">
    <citation type="submission" date="2021-03" db="EMBL/GenBank/DDBJ databases">
        <authorList>
            <person name="Tagirdzhanova G."/>
        </authorList>
    </citation>
    <scope>NUCLEOTIDE SEQUENCE</scope>
</reference>